<evidence type="ECO:0000313" key="3">
    <source>
        <dbReference type="EMBL" id="BDZ42586.1"/>
    </source>
</evidence>
<dbReference type="EMBL" id="AP027729">
    <property type="protein sequence ID" value="BDZ42586.1"/>
    <property type="molecule type" value="Genomic_DNA"/>
</dbReference>
<organism evidence="3 4">
    <name type="scientific">Paraoerskovia sediminicola</name>
    <dbReference type="NCBI Taxonomy" id="1138587"/>
    <lineage>
        <taxon>Bacteria</taxon>
        <taxon>Bacillati</taxon>
        <taxon>Actinomycetota</taxon>
        <taxon>Actinomycetes</taxon>
        <taxon>Micrococcales</taxon>
        <taxon>Cellulomonadaceae</taxon>
        <taxon>Paraoerskovia</taxon>
    </lineage>
</organism>
<feature type="compositionally biased region" description="Low complexity" evidence="1">
    <location>
        <begin position="160"/>
        <end position="172"/>
    </location>
</feature>
<dbReference type="Proteomes" id="UP001321475">
    <property type="component" value="Chromosome"/>
</dbReference>
<feature type="compositionally biased region" description="Low complexity" evidence="1">
    <location>
        <begin position="48"/>
        <end position="72"/>
    </location>
</feature>
<proteinExistence type="predicted"/>
<name>A0ABM8G3J2_9CELL</name>
<dbReference type="InterPro" id="IPR040843">
    <property type="entry name" value="RAMA"/>
</dbReference>
<dbReference type="Pfam" id="PF18755">
    <property type="entry name" value="RAMA"/>
    <property type="match status" value="1"/>
</dbReference>
<evidence type="ECO:0000313" key="4">
    <source>
        <dbReference type="Proteomes" id="UP001321475"/>
    </source>
</evidence>
<gene>
    <name evidence="3" type="ORF">GCM10025865_18850</name>
</gene>
<feature type="region of interest" description="Disordered" evidence="1">
    <location>
        <begin position="1"/>
        <end position="202"/>
    </location>
</feature>
<protein>
    <recommendedName>
        <fullName evidence="2">RAMA domain-containing protein</fullName>
    </recommendedName>
</protein>
<reference evidence="4" key="1">
    <citation type="journal article" date="2019" name="Int. J. Syst. Evol. Microbiol.">
        <title>The Global Catalogue of Microorganisms (GCM) 10K type strain sequencing project: providing services to taxonomists for standard genome sequencing and annotation.</title>
        <authorList>
            <consortium name="The Broad Institute Genomics Platform"/>
            <consortium name="The Broad Institute Genome Sequencing Center for Infectious Disease"/>
            <person name="Wu L."/>
            <person name="Ma J."/>
        </authorList>
    </citation>
    <scope>NUCLEOTIDE SEQUENCE [LARGE SCALE GENOMIC DNA]</scope>
    <source>
        <strain evidence="4">NBRC 108565</strain>
    </source>
</reference>
<sequence>MDVSTLPDVRTGAGGYPTIDPPRPPAAPEQVAAPQSRDAEDDGPSGGPATTIAASTNAAPSSSTASTSAAPTGEVPMVDAPIDDRRPSGTPARDSWSSGTPAPDPWTTGAPSGAGLGDERRLDRSLGGSPVDASIPDATSAAEDAAWRSAFGADRADEVAAPTAARSSAAAGDADEDDSDLHALARSIGRPTELVWSRPRRGQRFEATLRTDGTIVLDDGTSYRSPDSAAVAVSGRFSAEGWAVWRIGDGGPTLTEEFRSRFS</sequence>
<evidence type="ECO:0000256" key="1">
    <source>
        <dbReference type="SAM" id="MobiDB-lite"/>
    </source>
</evidence>
<dbReference type="RefSeq" id="WP_286217050.1">
    <property type="nucleotide sequence ID" value="NZ_AP027729.1"/>
</dbReference>
<accession>A0ABM8G3J2</accession>
<keyword evidence="4" id="KW-1185">Reference proteome</keyword>
<feature type="domain" description="RAMA" evidence="2">
    <location>
        <begin position="184"/>
        <end position="255"/>
    </location>
</feature>
<evidence type="ECO:0000259" key="2">
    <source>
        <dbReference type="Pfam" id="PF18755"/>
    </source>
</evidence>